<dbReference type="InterPro" id="IPR000531">
    <property type="entry name" value="Beta-barrel_TonB"/>
</dbReference>
<feature type="signal peptide" evidence="12">
    <location>
        <begin position="1"/>
        <end position="25"/>
    </location>
</feature>
<evidence type="ECO:0000256" key="12">
    <source>
        <dbReference type="SAM" id="SignalP"/>
    </source>
</evidence>
<dbReference type="PANTHER" id="PTHR47234">
    <property type="match status" value="1"/>
</dbReference>
<comment type="subcellular location">
    <subcellularLocation>
        <location evidence="1 10">Cell outer membrane</location>
        <topology evidence="1 10">Multi-pass membrane protein</topology>
    </subcellularLocation>
</comment>
<dbReference type="InterPro" id="IPR037066">
    <property type="entry name" value="Plug_dom_sf"/>
</dbReference>
<evidence type="ECO:0000256" key="5">
    <source>
        <dbReference type="ARBA" id="ARBA00022692"/>
    </source>
</evidence>
<dbReference type="SUPFAM" id="SSF56935">
    <property type="entry name" value="Porins"/>
    <property type="match status" value="1"/>
</dbReference>
<evidence type="ECO:0000256" key="11">
    <source>
        <dbReference type="RuleBase" id="RU003357"/>
    </source>
</evidence>
<dbReference type="Proteomes" id="UP000295357">
    <property type="component" value="Unassembled WGS sequence"/>
</dbReference>
<evidence type="ECO:0000256" key="3">
    <source>
        <dbReference type="ARBA" id="ARBA00022448"/>
    </source>
</evidence>
<dbReference type="EMBL" id="SNXE01000001">
    <property type="protein sequence ID" value="TDP12773.1"/>
    <property type="molecule type" value="Genomic_DNA"/>
</dbReference>
<dbReference type="Gene3D" id="2.170.130.10">
    <property type="entry name" value="TonB-dependent receptor, plug domain"/>
    <property type="match status" value="1"/>
</dbReference>
<dbReference type="Gene3D" id="2.40.170.20">
    <property type="entry name" value="TonB-dependent receptor, beta-barrel domain"/>
    <property type="match status" value="1"/>
</dbReference>
<dbReference type="PANTHER" id="PTHR47234:SF2">
    <property type="entry name" value="TONB-DEPENDENT RECEPTOR"/>
    <property type="match status" value="1"/>
</dbReference>
<keyword evidence="4 10" id="KW-1134">Transmembrane beta strand</keyword>
<proteinExistence type="inferred from homology"/>
<evidence type="ECO:0000313" key="15">
    <source>
        <dbReference type="EMBL" id="TDP12773.1"/>
    </source>
</evidence>
<protein>
    <submittedName>
        <fullName evidence="15">Iron complex outermembrane receptor protein</fullName>
    </submittedName>
</protein>
<evidence type="ECO:0000256" key="10">
    <source>
        <dbReference type="PROSITE-ProRule" id="PRU01360"/>
    </source>
</evidence>
<evidence type="ECO:0000256" key="1">
    <source>
        <dbReference type="ARBA" id="ARBA00004571"/>
    </source>
</evidence>
<keyword evidence="16" id="KW-1185">Reference proteome</keyword>
<sequence>MKLNQLARSLALVGMGVHVAGMAWAQSGPEVKKVERVEVTGSSIKRLASEGALPVQIISAAELNRKGITTAEQMLSQMGVNGTGADSAVANNNVFGSDTDRLTGGSANANLRGLGPGSTLVLLNGRRVSTHGMSGGAVDLNAIPMAAVARVEVLKDGASAIYGTDAIGGVINFILKKDMQGVDVGVNFSQPLESGGGTKRRASITGGFGNLDRDRFNVLASLALDKDDILRGNERSWANGFQPDRYLSPDSSSHPFANVINVANTALGATGSTVGSGDATRYTRINALSLKGSCDAIATGVQYQPQLWNASAAANRYLCNTDYGRQYMLAPPKDAFNLVTRGSFLLSDSHTAFVELTASRTESKAELTPAQFSTTTAAGNHYPVNGPHYLNLKSAGVNDFDPTKPIAYRWRMQDFGNRVIGNVSDNQRLATGLDGDIGAYAYKLGLSTAKAKAWSDLIDGYAYTAKLNEALKTGLINPWVKPGEKQSQAAMDLIESTKARGRLMGGETTLTQFDGSISGGLMALPAGSLDFAAGFDLRREGYKFAPEPGAFNCVSGLSSTATATDVLLCPGNSAIGKQSRDIKALYAELAVPVVKGLDLQLALRHDRYSDVGSTTNPKIAFRFQPNDMVLLRGSVNTGFKAPSFQQLAPNTAPLLDTSDWRDPELCPTVSASNPNCTRRLDYIVTGKPDLKPEKSTQGTIGIVFSPLRDLSFYADYWRVDLDERLRKLTLSEVKNNYALFKDRFARDSSGRVSLVTTGWENAADSSTKGLDWGGSYLFKHSSGTWRAGVNGTYMISHKERALENQPLQELVGQFALRTLYLRNKLSADIGWARDNWAATLTTIYKSGYMDQDMTRYGTPRRKINDYTTANLFASYTGFKNTTITAGLNNLFDKAPPFTYHNVDDVVGAGWDPRVGDPFGRTLSVSVNYSFR</sequence>
<feature type="domain" description="TonB-dependent receptor plug" evidence="14">
    <location>
        <begin position="53"/>
        <end position="170"/>
    </location>
</feature>
<organism evidence="15 16">
    <name type="scientific">Roseateles asaccharophilus</name>
    <dbReference type="NCBI Taxonomy" id="582607"/>
    <lineage>
        <taxon>Bacteria</taxon>
        <taxon>Pseudomonadati</taxon>
        <taxon>Pseudomonadota</taxon>
        <taxon>Betaproteobacteria</taxon>
        <taxon>Burkholderiales</taxon>
        <taxon>Sphaerotilaceae</taxon>
        <taxon>Roseateles</taxon>
    </lineage>
</organism>
<dbReference type="InterPro" id="IPR039426">
    <property type="entry name" value="TonB-dep_rcpt-like"/>
</dbReference>
<keyword evidence="12" id="KW-0732">Signal</keyword>
<comment type="similarity">
    <text evidence="2 10 11">Belongs to the TonB-dependent receptor family.</text>
</comment>
<keyword evidence="9 10" id="KW-0998">Cell outer membrane</keyword>
<keyword evidence="3 10" id="KW-0813">Transport</keyword>
<dbReference type="InterPro" id="IPR036942">
    <property type="entry name" value="Beta-barrel_TonB_sf"/>
</dbReference>
<feature type="chain" id="PRO_5020836369" evidence="12">
    <location>
        <begin position="26"/>
        <end position="931"/>
    </location>
</feature>
<dbReference type="Pfam" id="PF00593">
    <property type="entry name" value="TonB_dep_Rec_b-barrel"/>
    <property type="match status" value="1"/>
</dbReference>
<evidence type="ECO:0000256" key="4">
    <source>
        <dbReference type="ARBA" id="ARBA00022452"/>
    </source>
</evidence>
<evidence type="ECO:0000256" key="2">
    <source>
        <dbReference type="ARBA" id="ARBA00009810"/>
    </source>
</evidence>
<dbReference type="InterPro" id="IPR012910">
    <property type="entry name" value="Plug_dom"/>
</dbReference>
<evidence type="ECO:0000256" key="7">
    <source>
        <dbReference type="ARBA" id="ARBA00023136"/>
    </source>
</evidence>
<evidence type="ECO:0000259" key="13">
    <source>
        <dbReference type="Pfam" id="PF00593"/>
    </source>
</evidence>
<comment type="caution">
    <text evidence="15">The sequence shown here is derived from an EMBL/GenBank/DDBJ whole genome shotgun (WGS) entry which is preliminary data.</text>
</comment>
<gene>
    <name evidence="15" type="ORF">DFR39_101246</name>
</gene>
<dbReference type="GO" id="GO:0009279">
    <property type="term" value="C:cell outer membrane"/>
    <property type="evidence" value="ECO:0007669"/>
    <property type="project" value="UniProtKB-SubCell"/>
</dbReference>
<reference evidence="15 16" key="1">
    <citation type="submission" date="2019-03" db="EMBL/GenBank/DDBJ databases">
        <title>Genomic Encyclopedia of Type Strains, Phase IV (KMG-IV): sequencing the most valuable type-strain genomes for metagenomic binning, comparative biology and taxonomic classification.</title>
        <authorList>
            <person name="Goeker M."/>
        </authorList>
    </citation>
    <scope>NUCLEOTIDE SEQUENCE [LARGE SCALE GENOMIC DNA]</scope>
    <source>
        <strain evidence="15 16">DSM 25082</strain>
    </source>
</reference>
<keyword evidence="6 11" id="KW-0798">TonB box</keyword>
<name>A0A4R6NA51_9BURK</name>
<evidence type="ECO:0000313" key="16">
    <source>
        <dbReference type="Proteomes" id="UP000295357"/>
    </source>
</evidence>
<dbReference type="RefSeq" id="WP_162849367.1">
    <property type="nucleotide sequence ID" value="NZ_JAUFPJ010000005.1"/>
</dbReference>
<dbReference type="CDD" id="cd01347">
    <property type="entry name" value="ligand_gated_channel"/>
    <property type="match status" value="1"/>
</dbReference>
<dbReference type="AlphaFoldDB" id="A0A4R6NA51"/>
<keyword evidence="5 10" id="KW-0812">Transmembrane</keyword>
<evidence type="ECO:0000256" key="9">
    <source>
        <dbReference type="ARBA" id="ARBA00023237"/>
    </source>
</evidence>
<keyword evidence="8 15" id="KW-0675">Receptor</keyword>
<evidence type="ECO:0000256" key="8">
    <source>
        <dbReference type="ARBA" id="ARBA00023170"/>
    </source>
</evidence>
<dbReference type="PROSITE" id="PS52016">
    <property type="entry name" value="TONB_DEPENDENT_REC_3"/>
    <property type="match status" value="1"/>
</dbReference>
<keyword evidence="7 10" id="KW-0472">Membrane</keyword>
<evidence type="ECO:0000256" key="6">
    <source>
        <dbReference type="ARBA" id="ARBA00023077"/>
    </source>
</evidence>
<accession>A0A4R6NA51</accession>
<dbReference type="Pfam" id="PF07715">
    <property type="entry name" value="Plug"/>
    <property type="match status" value="1"/>
</dbReference>
<evidence type="ECO:0000259" key="14">
    <source>
        <dbReference type="Pfam" id="PF07715"/>
    </source>
</evidence>
<feature type="domain" description="TonB-dependent receptor-like beta-barrel" evidence="13">
    <location>
        <begin position="373"/>
        <end position="890"/>
    </location>
</feature>